<evidence type="ECO:0000313" key="1">
    <source>
        <dbReference type="EnsemblMetazoa" id="tetur02g15535.1"/>
    </source>
</evidence>
<proteinExistence type="predicted"/>
<organism evidence="1 2">
    <name type="scientific">Tetranychus urticae</name>
    <name type="common">Two-spotted spider mite</name>
    <dbReference type="NCBI Taxonomy" id="32264"/>
    <lineage>
        <taxon>Eukaryota</taxon>
        <taxon>Metazoa</taxon>
        <taxon>Ecdysozoa</taxon>
        <taxon>Arthropoda</taxon>
        <taxon>Chelicerata</taxon>
        <taxon>Arachnida</taxon>
        <taxon>Acari</taxon>
        <taxon>Acariformes</taxon>
        <taxon>Trombidiformes</taxon>
        <taxon>Prostigmata</taxon>
        <taxon>Eleutherengona</taxon>
        <taxon>Raphignathae</taxon>
        <taxon>Tetranychoidea</taxon>
        <taxon>Tetranychidae</taxon>
        <taxon>Tetranychus</taxon>
    </lineage>
</organism>
<reference evidence="2" key="1">
    <citation type="submission" date="2011-08" db="EMBL/GenBank/DDBJ databases">
        <authorList>
            <person name="Rombauts S."/>
        </authorList>
    </citation>
    <scope>NUCLEOTIDE SEQUENCE</scope>
    <source>
        <strain evidence="2">London</strain>
    </source>
</reference>
<evidence type="ECO:0000313" key="2">
    <source>
        <dbReference type="Proteomes" id="UP000015104"/>
    </source>
</evidence>
<dbReference type="EMBL" id="CAEY01000795">
    <property type="status" value="NOT_ANNOTATED_CDS"/>
    <property type="molecule type" value="Genomic_DNA"/>
</dbReference>
<reference evidence="1" key="2">
    <citation type="submission" date="2016-04" db="UniProtKB">
        <authorList>
            <consortium name="EnsemblMetazoa"/>
        </authorList>
    </citation>
    <scope>IDENTIFICATION</scope>
</reference>
<dbReference type="Proteomes" id="UP000015104">
    <property type="component" value="Unassembled WGS sequence"/>
</dbReference>
<dbReference type="EnsemblMetazoa" id="tetur02g15535.1">
    <property type="protein sequence ID" value="tetur02g15535.1"/>
    <property type="gene ID" value="tetur02g15535"/>
</dbReference>
<dbReference type="AlphaFoldDB" id="A0A158P4F7"/>
<accession>A0A158P4F7</accession>
<keyword evidence="2" id="KW-1185">Reference proteome</keyword>
<sequence length="242" mass="27819">MKRKTLNLNRVWWTMLGTFDRSLLDHLKPVGPEDDLKETIAINFIGETHNGKPILTIITGYFGGSHGVCTLYCAATKLNDLRDFKTPITGIQGNTETTEFSEIQDNILTCCTNRRVVFFGDIAESLNKLWLDYGTFLNANTDFISLQELYGPERVPLTPLIKFYFPNSETYKANLGPMDGANHEKETRFMLRLYVNYYNLIKTYGQVPTGLEARNWLVDGKDINWWKQNRDCSEKRPADVKQ</sequence>
<protein>
    <submittedName>
        <fullName evidence="1">Uncharacterized protein</fullName>
    </submittedName>
</protein>
<name>A0A158P4F7_TETUR</name>